<dbReference type="InterPro" id="IPR053232">
    <property type="entry name" value="DnaJ_C/III_chloroplastic"/>
</dbReference>
<dbReference type="PANTHER" id="PTHR45090">
    <property type="entry name" value="CHAPERONE PROTEIN DNAJ 20 CHLOROPLASTIC"/>
    <property type="match status" value="1"/>
</dbReference>
<dbReference type="InterPro" id="IPR036869">
    <property type="entry name" value="J_dom_sf"/>
</dbReference>
<organism evidence="3 4">
    <name type="scientific">Malus domestica</name>
    <name type="common">Apple</name>
    <name type="synonym">Pyrus malus</name>
    <dbReference type="NCBI Taxonomy" id="3750"/>
    <lineage>
        <taxon>Eukaryota</taxon>
        <taxon>Viridiplantae</taxon>
        <taxon>Streptophyta</taxon>
        <taxon>Embryophyta</taxon>
        <taxon>Tracheophyta</taxon>
        <taxon>Spermatophyta</taxon>
        <taxon>Magnoliopsida</taxon>
        <taxon>eudicotyledons</taxon>
        <taxon>Gunneridae</taxon>
        <taxon>Pentapetalae</taxon>
        <taxon>rosids</taxon>
        <taxon>fabids</taxon>
        <taxon>Rosales</taxon>
        <taxon>Rosaceae</taxon>
        <taxon>Amygdaloideae</taxon>
        <taxon>Maleae</taxon>
        <taxon>Malus</taxon>
    </lineage>
</organism>
<comment type="caution">
    <text evidence="3">The sequence shown here is derived from an EMBL/GenBank/DDBJ whole genome shotgun (WGS) entry which is preliminary data.</text>
</comment>
<dbReference type="PANTHER" id="PTHR45090:SF8">
    <property type="entry name" value="J DOMAIN-CONTAINING PROTEIN"/>
    <property type="match status" value="1"/>
</dbReference>
<accession>A0A498HVW8</accession>
<sequence>MNTSLLTSSSCINPSTSAAAAKPKPSFLNCHARKATKISCRPTNCYEGGSTSHTNFYELLSLSPNTKTSKDEIKRAYRSMALRYHPDVCHDQQNSNILNERFVQLNEAYKTLSDPLLRDEYDYELGLKDYCNNSCSRRSTFKYSMDNSVRNNQGAQNRWSQQILELKRRSQKEGSWASRMRRGRDISNH</sequence>
<evidence type="ECO:0000259" key="2">
    <source>
        <dbReference type="PROSITE" id="PS50076"/>
    </source>
</evidence>
<evidence type="ECO:0000313" key="3">
    <source>
        <dbReference type="EMBL" id="RXH73665.1"/>
    </source>
</evidence>
<feature type="region of interest" description="Disordered" evidence="1">
    <location>
        <begin position="170"/>
        <end position="189"/>
    </location>
</feature>
<evidence type="ECO:0000256" key="1">
    <source>
        <dbReference type="SAM" id="MobiDB-lite"/>
    </source>
</evidence>
<dbReference type="EMBL" id="RDQH01000341">
    <property type="protein sequence ID" value="RXH73665.1"/>
    <property type="molecule type" value="Genomic_DNA"/>
</dbReference>
<dbReference type="Gene3D" id="1.10.287.110">
    <property type="entry name" value="DnaJ domain"/>
    <property type="match status" value="1"/>
</dbReference>
<dbReference type="Proteomes" id="UP000290289">
    <property type="component" value="Chromosome 15"/>
</dbReference>
<dbReference type="Pfam" id="PF00226">
    <property type="entry name" value="DnaJ"/>
    <property type="match status" value="1"/>
</dbReference>
<dbReference type="GO" id="GO:0009507">
    <property type="term" value="C:chloroplast"/>
    <property type="evidence" value="ECO:0007669"/>
    <property type="project" value="TreeGrafter"/>
</dbReference>
<protein>
    <recommendedName>
        <fullName evidence="2">J domain-containing protein</fullName>
    </recommendedName>
</protein>
<dbReference type="InterPro" id="IPR001623">
    <property type="entry name" value="DnaJ_domain"/>
</dbReference>
<dbReference type="PRINTS" id="PR00625">
    <property type="entry name" value="JDOMAIN"/>
</dbReference>
<dbReference type="CDD" id="cd06257">
    <property type="entry name" value="DnaJ"/>
    <property type="match status" value="1"/>
</dbReference>
<evidence type="ECO:0000313" key="4">
    <source>
        <dbReference type="Proteomes" id="UP000290289"/>
    </source>
</evidence>
<dbReference type="AlphaFoldDB" id="A0A498HVW8"/>
<proteinExistence type="predicted"/>
<name>A0A498HVW8_MALDO</name>
<dbReference type="PROSITE" id="PS50076">
    <property type="entry name" value="DNAJ_2"/>
    <property type="match status" value="1"/>
</dbReference>
<reference evidence="3 4" key="1">
    <citation type="submission" date="2018-10" db="EMBL/GenBank/DDBJ databases">
        <title>A high-quality apple genome assembly.</title>
        <authorList>
            <person name="Hu J."/>
        </authorList>
    </citation>
    <scope>NUCLEOTIDE SEQUENCE [LARGE SCALE GENOMIC DNA]</scope>
    <source>
        <strain evidence="4">cv. HFTH1</strain>
        <tissue evidence="3">Young leaf</tissue>
    </source>
</reference>
<dbReference type="SMART" id="SM00271">
    <property type="entry name" value="DnaJ"/>
    <property type="match status" value="1"/>
</dbReference>
<dbReference type="STRING" id="3750.A0A498HVW8"/>
<dbReference type="SUPFAM" id="SSF46565">
    <property type="entry name" value="Chaperone J-domain"/>
    <property type="match status" value="1"/>
</dbReference>
<gene>
    <name evidence="3" type="ORF">DVH24_016487</name>
</gene>
<keyword evidence="4" id="KW-1185">Reference proteome</keyword>
<feature type="domain" description="J" evidence="2">
    <location>
        <begin position="55"/>
        <end position="125"/>
    </location>
</feature>